<name>A0ABS3HHW7_9ENTE</name>
<protein>
    <submittedName>
        <fullName evidence="1">WYL domain-containing protein</fullName>
    </submittedName>
</protein>
<keyword evidence="2" id="KW-1185">Reference proteome</keyword>
<dbReference type="RefSeq" id="WP_207108825.1">
    <property type="nucleotide sequence ID" value="NZ_JAFLVR010000027.1"/>
</dbReference>
<dbReference type="Proteomes" id="UP000664495">
    <property type="component" value="Unassembled WGS sequence"/>
</dbReference>
<comment type="caution">
    <text evidence="1">The sequence shown here is derived from an EMBL/GenBank/DDBJ whole genome shotgun (WGS) entry which is preliminary data.</text>
</comment>
<proteinExistence type="predicted"/>
<dbReference type="EMBL" id="JAFLVR010000027">
    <property type="protein sequence ID" value="MBO0453055.1"/>
    <property type="molecule type" value="Genomic_DNA"/>
</dbReference>
<reference evidence="1 2" key="1">
    <citation type="submission" date="2021-03" db="EMBL/GenBank/DDBJ databases">
        <title>Enterococcal diversity collection.</title>
        <authorList>
            <person name="Gilmore M.S."/>
            <person name="Schwartzman J."/>
            <person name="Van Tyne D."/>
            <person name="Martin M."/>
            <person name="Earl A.M."/>
            <person name="Manson A.L."/>
            <person name="Straub T."/>
            <person name="Salamzade R."/>
            <person name="Saavedra J."/>
            <person name="Lebreton F."/>
            <person name="Prichula J."/>
            <person name="Schaufler K."/>
            <person name="Gaca A."/>
            <person name="Sgardioli B."/>
            <person name="Wagenaar J."/>
            <person name="Strong T."/>
        </authorList>
    </citation>
    <scope>NUCLEOTIDE SEQUENCE [LARGE SCALE GENOMIC DNA]</scope>
    <source>
        <strain evidence="1 2">MJM16</strain>
    </source>
</reference>
<organism evidence="1 2">
    <name type="scientific">Candidatus Enterococcus murrayae</name>
    <dbReference type="NCBI Taxonomy" id="2815321"/>
    <lineage>
        <taxon>Bacteria</taxon>
        <taxon>Bacillati</taxon>
        <taxon>Bacillota</taxon>
        <taxon>Bacilli</taxon>
        <taxon>Lactobacillales</taxon>
        <taxon>Enterococcaceae</taxon>
        <taxon>Enterococcus</taxon>
    </lineage>
</organism>
<sequence>MELFSEVNSLYYQLMTKALQTETLAQQQQLLDQDGFKETPFEMVDYLKDDENSWHLLKNHRSILNHPPQPFPLTKLEKAWLTAIQQEPKFRSVGEPFDLEEVEPLFDWQDYQYFDQFISEDLFDEDYEKVIQQLLDSIQQKELVVLDYHSVKKRNATSHLFQPLKLEYSIKNNKFRVLGKRKSGKNWKPVVFNCSDIQNIQVKEPFVANSEPVHSKLCSIVCELKDERGALERATFHFSNYRKILERSDNTFYRLTIFYEKKDETELLINVLSFGARMKVIEPNHFVDLIKQRLILQQQLNNKKTFEA</sequence>
<gene>
    <name evidence="1" type="ORF">JZO85_12285</name>
</gene>
<evidence type="ECO:0000313" key="1">
    <source>
        <dbReference type="EMBL" id="MBO0453055.1"/>
    </source>
</evidence>
<accession>A0ABS3HHW7</accession>
<evidence type="ECO:0000313" key="2">
    <source>
        <dbReference type="Proteomes" id="UP000664495"/>
    </source>
</evidence>